<dbReference type="EMBL" id="CP036278">
    <property type="protein sequence ID" value="QDU57313.1"/>
    <property type="molecule type" value="Genomic_DNA"/>
</dbReference>
<dbReference type="Proteomes" id="UP000315750">
    <property type="component" value="Chromosome"/>
</dbReference>
<evidence type="ECO:0008006" key="3">
    <source>
        <dbReference type="Google" id="ProtNLM"/>
    </source>
</evidence>
<dbReference type="AlphaFoldDB" id="A0A518ARG3"/>
<dbReference type="InterPro" id="IPR015797">
    <property type="entry name" value="NUDIX_hydrolase-like_dom_sf"/>
</dbReference>
<dbReference type="Gene3D" id="3.90.79.10">
    <property type="entry name" value="Nucleoside Triphosphate Pyrophosphohydrolase"/>
    <property type="match status" value="1"/>
</dbReference>
<dbReference type="RefSeq" id="WP_231943624.1">
    <property type="nucleotide sequence ID" value="NZ_CP036278.1"/>
</dbReference>
<evidence type="ECO:0000313" key="1">
    <source>
        <dbReference type="EMBL" id="QDU57313.1"/>
    </source>
</evidence>
<proteinExistence type="predicted"/>
<sequence length="208" mass="23409">MSTVMLEKVLVVPTKLFHELGHFQGFSPDVERYFEPLIGSDQVSYRPRGEMEEDPSFKQFIPYVLFRYTTPDGEVQIFDYQRGGGGGEARLRAKRSVGVGGHISLEDAEAVNHTGDVYREGLSRELEEEVSIDTPYTEQAAGMINDDESEVGKVHLGVVHLFDVESPAVTPREDDLVDAGFRPVADILAELEHYETWSQIVMRALFEK</sequence>
<keyword evidence="2" id="KW-1185">Reference proteome</keyword>
<gene>
    <name evidence="1" type="ORF">Pan181_35280</name>
</gene>
<dbReference type="KEGG" id="amuc:Pan181_35280"/>
<accession>A0A518ARG3</accession>
<organism evidence="1 2">
    <name type="scientific">Aeoliella mucimassa</name>
    <dbReference type="NCBI Taxonomy" id="2527972"/>
    <lineage>
        <taxon>Bacteria</taxon>
        <taxon>Pseudomonadati</taxon>
        <taxon>Planctomycetota</taxon>
        <taxon>Planctomycetia</taxon>
        <taxon>Pirellulales</taxon>
        <taxon>Lacipirellulaceae</taxon>
        <taxon>Aeoliella</taxon>
    </lineage>
</organism>
<reference evidence="1 2" key="1">
    <citation type="submission" date="2019-02" db="EMBL/GenBank/DDBJ databases">
        <title>Deep-cultivation of Planctomycetes and their phenomic and genomic characterization uncovers novel biology.</title>
        <authorList>
            <person name="Wiegand S."/>
            <person name="Jogler M."/>
            <person name="Boedeker C."/>
            <person name="Pinto D."/>
            <person name="Vollmers J."/>
            <person name="Rivas-Marin E."/>
            <person name="Kohn T."/>
            <person name="Peeters S.H."/>
            <person name="Heuer A."/>
            <person name="Rast P."/>
            <person name="Oberbeckmann S."/>
            <person name="Bunk B."/>
            <person name="Jeske O."/>
            <person name="Meyerdierks A."/>
            <person name="Storesund J.E."/>
            <person name="Kallscheuer N."/>
            <person name="Luecker S."/>
            <person name="Lage O.M."/>
            <person name="Pohl T."/>
            <person name="Merkel B.J."/>
            <person name="Hornburger P."/>
            <person name="Mueller R.-W."/>
            <person name="Bruemmer F."/>
            <person name="Labrenz M."/>
            <person name="Spormann A.M."/>
            <person name="Op den Camp H."/>
            <person name="Overmann J."/>
            <person name="Amann R."/>
            <person name="Jetten M.S.M."/>
            <person name="Mascher T."/>
            <person name="Medema M.H."/>
            <person name="Devos D.P."/>
            <person name="Kaster A.-K."/>
            <person name="Ovreas L."/>
            <person name="Rohde M."/>
            <person name="Galperin M.Y."/>
            <person name="Jogler C."/>
        </authorList>
    </citation>
    <scope>NUCLEOTIDE SEQUENCE [LARGE SCALE GENOMIC DNA]</scope>
    <source>
        <strain evidence="1 2">Pan181</strain>
    </source>
</reference>
<name>A0A518ARG3_9BACT</name>
<protein>
    <recommendedName>
        <fullName evidence="3">Nudix hydrolase domain-containing protein</fullName>
    </recommendedName>
</protein>
<evidence type="ECO:0000313" key="2">
    <source>
        <dbReference type="Proteomes" id="UP000315750"/>
    </source>
</evidence>
<dbReference type="SUPFAM" id="SSF55811">
    <property type="entry name" value="Nudix"/>
    <property type="match status" value="1"/>
</dbReference>